<dbReference type="Proteomes" id="UP000183639">
    <property type="component" value="Unassembled WGS sequence"/>
</dbReference>
<proteinExistence type="predicted"/>
<dbReference type="OrthoDB" id="9780707at2"/>
<dbReference type="InterPro" id="IPR035996">
    <property type="entry name" value="4pyrrol_Methylase_sf"/>
</dbReference>
<protein>
    <submittedName>
        <fullName evidence="7">Precorrin-6Y C5,15-methyltransferase (Decarboxylating)</fullName>
    </submittedName>
</protein>
<dbReference type="CDD" id="cd11644">
    <property type="entry name" value="Precorrin-6Y-MT"/>
    <property type="match status" value="1"/>
</dbReference>
<evidence type="ECO:0000256" key="3">
    <source>
        <dbReference type="ARBA" id="ARBA00022603"/>
    </source>
</evidence>
<evidence type="ECO:0000256" key="1">
    <source>
        <dbReference type="ARBA" id="ARBA00004953"/>
    </source>
</evidence>
<dbReference type="NCBIfam" id="TIGR02467">
    <property type="entry name" value="CbiE"/>
    <property type="match status" value="1"/>
</dbReference>
<dbReference type="InterPro" id="IPR050714">
    <property type="entry name" value="Cobalamin_biosynth_MTase"/>
</dbReference>
<name>A0A1I3BM15_SELRU</name>
<dbReference type="PANTHER" id="PTHR43182">
    <property type="entry name" value="COBALT-PRECORRIN-6B C(15)-METHYLTRANSFERASE (DECARBOXYLATING)"/>
    <property type="match status" value="1"/>
</dbReference>
<evidence type="ECO:0000256" key="4">
    <source>
        <dbReference type="ARBA" id="ARBA00022679"/>
    </source>
</evidence>
<reference evidence="7 8" key="1">
    <citation type="submission" date="2016-10" db="EMBL/GenBank/DDBJ databases">
        <authorList>
            <person name="de Groot N.N."/>
        </authorList>
    </citation>
    <scope>NUCLEOTIDE SEQUENCE [LARGE SCALE GENOMIC DNA]</scope>
    <source>
        <strain evidence="7 8">Z108</strain>
    </source>
</reference>
<dbReference type="Gene3D" id="3.40.1010.10">
    <property type="entry name" value="Cobalt-precorrin-4 Transmethylase, Domain 1"/>
    <property type="match status" value="1"/>
</dbReference>
<gene>
    <name evidence="7" type="ORF">SAMN04487861_10168</name>
</gene>
<evidence type="ECO:0000313" key="8">
    <source>
        <dbReference type="Proteomes" id="UP000183639"/>
    </source>
</evidence>
<evidence type="ECO:0000313" key="7">
    <source>
        <dbReference type="EMBL" id="SFH63146.1"/>
    </source>
</evidence>
<dbReference type="InterPro" id="IPR012818">
    <property type="entry name" value="CbiE"/>
</dbReference>
<evidence type="ECO:0000256" key="2">
    <source>
        <dbReference type="ARBA" id="ARBA00022573"/>
    </source>
</evidence>
<dbReference type="InterPro" id="IPR014777">
    <property type="entry name" value="4pyrrole_Mease_sub1"/>
</dbReference>
<dbReference type="SUPFAM" id="SSF53790">
    <property type="entry name" value="Tetrapyrrole methylase"/>
    <property type="match status" value="1"/>
</dbReference>
<keyword evidence="3 7" id="KW-0489">Methyltransferase</keyword>
<dbReference type="UniPathway" id="UPA00148"/>
<keyword evidence="4 7" id="KW-0808">Transferase</keyword>
<comment type="pathway">
    <text evidence="1">Cofactor biosynthesis; adenosylcobalamin biosynthesis.</text>
</comment>
<dbReference type="GO" id="GO:0009236">
    <property type="term" value="P:cobalamin biosynthetic process"/>
    <property type="evidence" value="ECO:0007669"/>
    <property type="project" value="UniProtKB-UniPathway"/>
</dbReference>
<dbReference type="GO" id="GO:0008276">
    <property type="term" value="F:protein methyltransferase activity"/>
    <property type="evidence" value="ECO:0007669"/>
    <property type="project" value="InterPro"/>
</dbReference>
<keyword evidence="2" id="KW-0169">Cobalamin biosynthesis</keyword>
<dbReference type="Gene3D" id="3.30.950.10">
    <property type="entry name" value="Methyltransferase, Cobalt-precorrin-4 Transmethylase, Domain 2"/>
    <property type="match status" value="1"/>
</dbReference>
<dbReference type="RefSeq" id="WP_075441388.1">
    <property type="nucleotide sequence ID" value="NZ_FOQK01000001.1"/>
</dbReference>
<dbReference type="InterPro" id="IPR000878">
    <property type="entry name" value="4pyrrol_Mease"/>
</dbReference>
<evidence type="ECO:0000259" key="6">
    <source>
        <dbReference type="Pfam" id="PF00590"/>
    </source>
</evidence>
<feature type="domain" description="Tetrapyrrole methylase" evidence="6">
    <location>
        <begin position="9"/>
        <end position="201"/>
    </location>
</feature>
<accession>A0A1I3BM15</accession>
<dbReference type="PANTHER" id="PTHR43182:SF1">
    <property type="entry name" value="COBALT-PRECORRIN-7 C(5)-METHYLTRANSFERASE"/>
    <property type="match status" value="1"/>
</dbReference>
<sequence>METAAVKHRIVVAGIGPGNPDYMVPLAKQAIAGAKALVGGRRALAQFAAPAASGQQTLAVTRDIAGVMAFIERELHQHDVVVMVSGDPGYYSLLDALRRNFPAQQIAVIPGISALQLAFARLALPWHDARLVSFHGRRPPASALCYEPGAVLGMLTDGEQNSKTIPPLLIEQGWPKDAKLHICMRLSYADEEIRTVSLGEAMELPAYASGILIAEG</sequence>
<keyword evidence="5" id="KW-0949">S-adenosyl-L-methionine</keyword>
<organism evidence="7 8">
    <name type="scientific">Selenomonas ruminantium</name>
    <dbReference type="NCBI Taxonomy" id="971"/>
    <lineage>
        <taxon>Bacteria</taxon>
        <taxon>Bacillati</taxon>
        <taxon>Bacillota</taxon>
        <taxon>Negativicutes</taxon>
        <taxon>Selenomonadales</taxon>
        <taxon>Selenomonadaceae</taxon>
        <taxon>Selenomonas</taxon>
    </lineage>
</organism>
<dbReference type="EMBL" id="FOQK01000001">
    <property type="protein sequence ID" value="SFH63146.1"/>
    <property type="molecule type" value="Genomic_DNA"/>
</dbReference>
<dbReference type="GO" id="GO:0032259">
    <property type="term" value="P:methylation"/>
    <property type="evidence" value="ECO:0007669"/>
    <property type="project" value="UniProtKB-KW"/>
</dbReference>
<dbReference type="Pfam" id="PF00590">
    <property type="entry name" value="TP_methylase"/>
    <property type="match status" value="1"/>
</dbReference>
<evidence type="ECO:0000256" key="5">
    <source>
        <dbReference type="ARBA" id="ARBA00022691"/>
    </source>
</evidence>
<dbReference type="InterPro" id="IPR014776">
    <property type="entry name" value="4pyrrole_Mease_sub2"/>
</dbReference>
<dbReference type="AlphaFoldDB" id="A0A1I3BM15"/>